<reference evidence="1" key="1">
    <citation type="submission" date="2018-05" db="EMBL/GenBank/DDBJ databases">
        <authorList>
            <person name="Lanie J.A."/>
            <person name="Ng W.-L."/>
            <person name="Kazmierczak K.M."/>
            <person name="Andrzejewski T.M."/>
            <person name="Davidsen T.M."/>
            <person name="Wayne K.J."/>
            <person name="Tettelin H."/>
            <person name="Glass J.I."/>
            <person name="Rusch D."/>
            <person name="Podicherti R."/>
            <person name="Tsui H.-C.T."/>
            <person name="Winkler M.E."/>
        </authorList>
    </citation>
    <scope>NUCLEOTIDE SEQUENCE</scope>
</reference>
<evidence type="ECO:0000313" key="1">
    <source>
        <dbReference type="EMBL" id="SVC20571.1"/>
    </source>
</evidence>
<feature type="non-terminal residue" evidence="1">
    <location>
        <position position="71"/>
    </location>
</feature>
<feature type="non-terminal residue" evidence="1">
    <location>
        <position position="1"/>
    </location>
</feature>
<protein>
    <submittedName>
        <fullName evidence="1">Uncharacterized protein</fullName>
    </submittedName>
</protein>
<sequence length="71" mass="8112">RPRSGEITCSGPTCRAIPAWYCPTALIKKVHPPASVLWEIYTGMVKWWLWLMPSSVLRTGIKSIRENLFPI</sequence>
<proteinExistence type="predicted"/>
<dbReference type="AlphaFoldDB" id="A0A382KCV3"/>
<name>A0A382KCV3_9ZZZZ</name>
<accession>A0A382KCV3</accession>
<organism evidence="1">
    <name type="scientific">marine metagenome</name>
    <dbReference type="NCBI Taxonomy" id="408172"/>
    <lineage>
        <taxon>unclassified sequences</taxon>
        <taxon>metagenomes</taxon>
        <taxon>ecological metagenomes</taxon>
    </lineage>
</organism>
<gene>
    <name evidence="1" type="ORF">METZ01_LOCUS273425</name>
</gene>
<dbReference type="EMBL" id="UINC01078989">
    <property type="protein sequence ID" value="SVC20571.1"/>
    <property type="molecule type" value="Genomic_DNA"/>
</dbReference>